<keyword evidence="6" id="KW-0456">Lyase</keyword>
<dbReference type="AlphaFoldDB" id="A0A1Y6IQB9"/>
<protein>
    <submittedName>
        <fullName evidence="6">Benzoylformate decarboxylase</fullName>
        <ecNumber evidence="6">4.1.1.7</ecNumber>
    </submittedName>
    <submittedName>
        <fullName evidence="5">Thiamine pyrophosphate-binding protein</fullName>
    </submittedName>
</protein>
<dbReference type="InterPro" id="IPR029061">
    <property type="entry name" value="THDP-binding"/>
</dbReference>
<dbReference type="Gene3D" id="3.40.50.1220">
    <property type="entry name" value="TPP-binding domain"/>
    <property type="match status" value="1"/>
</dbReference>
<dbReference type="SUPFAM" id="SSF52467">
    <property type="entry name" value="DHS-like NAD/FAD-binding domain"/>
    <property type="match status" value="1"/>
</dbReference>
<evidence type="ECO:0000313" key="7">
    <source>
        <dbReference type="Proteomes" id="UP000196125"/>
    </source>
</evidence>
<dbReference type="GO" id="GO:0030976">
    <property type="term" value="F:thiamine pyrophosphate binding"/>
    <property type="evidence" value="ECO:0007669"/>
    <property type="project" value="InterPro"/>
</dbReference>
<dbReference type="Proteomes" id="UP001283366">
    <property type="component" value="Unassembled WGS sequence"/>
</dbReference>
<dbReference type="GO" id="GO:0009097">
    <property type="term" value="P:isoleucine biosynthetic process"/>
    <property type="evidence" value="ECO:0007669"/>
    <property type="project" value="TreeGrafter"/>
</dbReference>
<dbReference type="EMBL" id="JAWRCO010000001">
    <property type="protein sequence ID" value="MDW6003384.1"/>
    <property type="molecule type" value="Genomic_DNA"/>
</dbReference>
<gene>
    <name evidence="6" type="primary">mdlC</name>
    <name evidence="5" type="ORF">SBX37_11040</name>
    <name evidence="6" type="ORF">VIM7927_01059</name>
</gene>
<accession>A0A1Y6IQB9</accession>
<keyword evidence="8" id="KW-1185">Reference proteome</keyword>
<evidence type="ECO:0000313" key="5">
    <source>
        <dbReference type="EMBL" id="MDW6003384.1"/>
    </source>
</evidence>
<dbReference type="InterPro" id="IPR011766">
    <property type="entry name" value="TPP_enzyme_TPP-bd"/>
</dbReference>
<name>A0A1Y6IQB9_9VIBR</name>
<dbReference type="GO" id="GO:0009099">
    <property type="term" value="P:L-valine biosynthetic process"/>
    <property type="evidence" value="ECO:0007669"/>
    <property type="project" value="TreeGrafter"/>
</dbReference>
<keyword evidence="2" id="KW-0786">Thiamine pyrophosphate</keyword>
<organism evidence="6 7">
    <name type="scientific">Vibrio mangrovi</name>
    <dbReference type="NCBI Taxonomy" id="474394"/>
    <lineage>
        <taxon>Bacteria</taxon>
        <taxon>Pseudomonadati</taxon>
        <taxon>Pseudomonadota</taxon>
        <taxon>Gammaproteobacteria</taxon>
        <taxon>Vibrionales</taxon>
        <taxon>Vibrionaceae</taxon>
        <taxon>Vibrio</taxon>
    </lineage>
</organism>
<evidence type="ECO:0000313" key="6">
    <source>
        <dbReference type="EMBL" id="SMR99826.1"/>
    </source>
</evidence>
<feature type="domain" description="Thiamine pyrophosphate enzyme N-terminal TPP-binding" evidence="4">
    <location>
        <begin position="12"/>
        <end position="115"/>
    </location>
</feature>
<evidence type="ECO:0000313" key="8">
    <source>
        <dbReference type="Proteomes" id="UP001283366"/>
    </source>
</evidence>
<dbReference type="CDD" id="cd07035">
    <property type="entry name" value="TPP_PYR_POX_like"/>
    <property type="match status" value="1"/>
</dbReference>
<dbReference type="GO" id="GO:0050660">
    <property type="term" value="F:flavin adenine dinucleotide binding"/>
    <property type="evidence" value="ECO:0007669"/>
    <property type="project" value="TreeGrafter"/>
</dbReference>
<dbReference type="InterPro" id="IPR045229">
    <property type="entry name" value="TPP_enz"/>
</dbReference>
<dbReference type="Gene3D" id="3.40.50.970">
    <property type="match status" value="2"/>
</dbReference>
<feature type="domain" description="Thiamine pyrophosphate enzyme TPP-binding" evidence="3">
    <location>
        <begin position="414"/>
        <end position="566"/>
    </location>
</feature>
<dbReference type="GO" id="GO:0005948">
    <property type="term" value="C:acetolactate synthase complex"/>
    <property type="evidence" value="ECO:0007669"/>
    <property type="project" value="TreeGrafter"/>
</dbReference>
<dbReference type="OrthoDB" id="9785953at2"/>
<evidence type="ECO:0000259" key="4">
    <source>
        <dbReference type="Pfam" id="PF02776"/>
    </source>
</evidence>
<dbReference type="GO" id="GO:0003984">
    <property type="term" value="F:acetolactate synthase activity"/>
    <property type="evidence" value="ECO:0007669"/>
    <property type="project" value="TreeGrafter"/>
</dbReference>
<reference evidence="5 8" key="2">
    <citation type="submission" date="2023-11" db="EMBL/GenBank/DDBJ databases">
        <title>Plant-associative lifestyle of Vibrio porteresiae and its evolutionary dynamics.</title>
        <authorList>
            <person name="Rameshkumar N."/>
            <person name="Kirti K."/>
        </authorList>
    </citation>
    <scope>NUCLEOTIDE SEQUENCE [LARGE SCALE GENOMIC DNA]</scope>
    <source>
        <strain evidence="5 8">MSSRF38</strain>
    </source>
</reference>
<dbReference type="Proteomes" id="UP000196125">
    <property type="component" value="Unassembled WGS sequence"/>
</dbReference>
<proteinExistence type="inferred from homology"/>
<dbReference type="SUPFAM" id="SSF52518">
    <property type="entry name" value="Thiamin diphosphate-binding fold (THDP-binding)"/>
    <property type="match status" value="2"/>
</dbReference>
<dbReference type="InterPro" id="IPR029035">
    <property type="entry name" value="DHS-like_NAD/FAD-binding_dom"/>
</dbReference>
<dbReference type="Pfam" id="PF02775">
    <property type="entry name" value="TPP_enzyme_C"/>
    <property type="match status" value="1"/>
</dbReference>
<evidence type="ECO:0000256" key="1">
    <source>
        <dbReference type="ARBA" id="ARBA00007812"/>
    </source>
</evidence>
<dbReference type="PANTHER" id="PTHR18968">
    <property type="entry name" value="THIAMINE PYROPHOSPHATE ENZYMES"/>
    <property type="match status" value="1"/>
</dbReference>
<evidence type="ECO:0000259" key="3">
    <source>
        <dbReference type="Pfam" id="PF02775"/>
    </source>
</evidence>
<dbReference type="EC" id="4.1.1.7" evidence="6"/>
<dbReference type="EMBL" id="FXXI01000001">
    <property type="protein sequence ID" value="SMR99826.1"/>
    <property type="molecule type" value="Genomic_DNA"/>
</dbReference>
<evidence type="ECO:0000256" key="2">
    <source>
        <dbReference type="ARBA" id="ARBA00023052"/>
    </source>
</evidence>
<dbReference type="PANTHER" id="PTHR18968:SF13">
    <property type="entry name" value="ACETOLACTATE SYNTHASE CATALYTIC SUBUNIT, MITOCHONDRIAL"/>
    <property type="match status" value="1"/>
</dbReference>
<sequence length="569" mass="63681">MSTKDNSVQRYGSDVIVDLIKAYGIKHVFFNPGATIRGLEDSLLHDNDITLVLCMHEESAVAMAHGYAKVTGFPAVVLLHANVGLLNATMGIFNAYVDRIPMLIINGLGPTAIEERRPWIDWIHTNTSQASITKDYVRWYDQPTTLVSTVQSVERALLLTQAKPSYPTLVAIDSSIQEQPTKLEFTFNPGKELISPQASNEIIHKLSSLILEADFPLFIGNTLGRYDDAVRITTKVCESLSIPFIDLGGAYNFPSRSCMNITNDYRFYLEQADLIIALECSDLQSVLFEHENNNSKPIFNTEAGIVKIGINDFFVNSEVCDYFELQNTCLNIVGEITTSLELLCERLNANLSPVHLGKTETRKKIICNHTRFKHPDLEQTTLSVILESFWNVIRDKDWILVNEPSIKYGKIIRQIWDFDDKHIHLGNSGGCGLGYGVGASIGAAFGIEDPDIIILSMIGDGDLNFSPSTLWTASHYNLPIIFIVVNNNGYDNTKMHSKFISNTRGRNTYSDFTGNEFDSPKVNYKALSDAYGIEFIGRVYNGISAEHELLKALHYRKMNRAPSLIEMVI</sequence>
<dbReference type="Pfam" id="PF02776">
    <property type="entry name" value="TPP_enzyme_N"/>
    <property type="match status" value="1"/>
</dbReference>
<dbReference type="GO" id="GO:0050695">
    <property type="term" value="F:benzoylformate decarboxylase activity"/>
    <property type="evidence" value="ECO:0007669"/>
    <property type="project" value="UniProtKB-EC"/>
</dbReference>
<reference evidence="6 7" key="1">
    <citation type="submission" date="2017-05" db="EMBL/GenBank/DDBJ databases">
        <authorList>
            <person name="Song R."/>
            <person name="Chenine A.L."/>
            <person name="Ruprecht R.M."/>
        </authorList>
    </citation>
    <scope>NUCLEOTIDE SEQUENCE [LARGE SCALE GENOMIC DNA]</scope>
    <source>
        <strain evidence="6 7">CECT 7927</strain>
    </source>
</reference>
<comment type="similarity">
    <text evidence="1">Belongs to the TPP enzyme family.</text>
</comment>
<dbReference type="InterPro" id="IPR012001">
    <property type="entry name" value="Thiamin_PyroP_enz_TPP-bd_dom"/>
</dbReference>
<dbReference type="RefSeq" id="WP_087479825.1">
    <property type="nucleotide sequence ID" value="NZ_AP024883.1"/>
</dbReference>